<dbReference type="EC" id="3.1.1.29" evidence="1"/>
<keyword evidence="5" id="KW-1185">Reference proteome</keyword>
<dbReference type="Proteomes" id="UP001208570">
    <property type="component" value="Unassembled WGS sequence"/>
</dbReference>
<evidence type="ECO:0000313" key="5">
    <source>
        <dbReference type="Proteomes" id="UP001208570"/>
    </source>
</evidence>
<dbReference type="InterPro" id="IPR002833">
    <property type="entry name" value="PTH2"/>
</dbReference>
<reference evidence="4" key="1">
    <citation type="journal article" date="2023" name="Mol. Biol. Evol.">
        <title>Third-Generation Sequencing Reveals the Adaptive Role of the Epigenome in Three Deep-Sea Polychaetes.</title>
        <authorList>
            <person name="Perez M."/>
            <person name="Aroh O."/>
            <person name="Sun Y."/>
            <person name="Lan Y."/>
            <person name="Juniper S.K."/>
            <person name="Young C.R."/>
            <person name="Angers B."/>
            <person name="Qian P.Y."/>
        </authorList>
    </citation>
    <scope>NUCLEOTIDE SEQUENCE</scope>
    <source>
        <strain evidence="4">P08H-3</strain>
    </source>
</reference>
<dbReference type="Pfam" id="PF01981">
    <property type="entry name" value="PTH2"/>
    <property type="match status" value="1"/>
</dbReference>
<dbReference type="SUPFAM" id="SSF102462">
    <property type="entry name" value="Peptidyl-tRNA hydrolase II"/>
    <property type="match status" value="1"/>
</dbReference>
<comment type="catalytic activity">
    <reaction evidence="3">
        <text>an N-acyl-L-alpha-aminoacyl-tRNA + H2O = an N-acyl-L-amino acid + a tRNA + H(+)</text>
        <dbReference type="Rhea" id="RHEA:54448"/>
        <dbReference type="Rhea" id="RHEA-COMP:10123"/>
        <dbReference type="Rhea" id="RHEA-COMP:13883"/>
        <dbReference type="ChEBI" id="CHEBI:15377"/>
        <dbReference type="ChEBI" id="CHEBI:15378"/>
        <dbReference type="ChEBI" id="CHEBI:59874"/>
        <dbReference type="ChEBI" id="CHEBI:78442"/>
        <dbReference type="ChEBI" id="CHEBI:138191"/>
        <dbReference type="EC" id="3.1.1.29"/>
    </reaction>
</comment>
<name>A0AAD9J9R5_9ANNE</name>
<dbReference type="Gene3D" id="3.40.1490.10">
    <property type="entry name" value="Bit1"/>
    <property type="match status" value="1"/>
</dbReference>
<keyword evidence="2" id="KW-0378">Hydrolase</keyword>
<proteinExistence type="predicted"/>
<evidence type="ECO:0000256" key="3">
    <source>
        <dbReference type="ARBA" id="ARBA00048707"/>
    </source>
</evidence>
<comment type="caution">
    <text evidence="4">The sequence shown here is derived from an EMBL/GenBank/DDBJ whole genome shotgun (WGS) entry which is preliminary data.</text>
</comment>
<dbReference type="GO" id="GO:0004045">
    <property type="term" value="F:peptidyl-tRNA hydrolase activity"/>
    <property type="evidence" value="ECO:0007669"/>
    <property type="project" value="UniProtKB-EC"/>
</dbReference>
<sequence>MAASMVQYVVIRRDLFTKLNWPVGAVIAQACHASSAVIHLYYTDPNTQEYLKDLDRMHKVILEADDEETLRSLSEKLKAGSIDHKALDRTT</sequence>
<accession>A0AAD9J9R5</accession>
<gene>
    <name evidence="4" type="ORF">LSH36_491g02038</name>
</gene>
<evidence type="ECO:0000313" key="4">
    <source>
        <dbReference type="EMBL" id="KAK2148566.1"/>
    </source>
</evidence>
<evidence type="ECO:0000256" key="1">
    <source>
        <dbReference type="ARBA" id="ARBA00013260"/>
    </source>
</evidence>
<dbReference type="InterPro" id="IPR023476">
    <property type="entry name" value="Pep_tRNA_hydro_II_dom_sf"/>
</dbReference>
<dbReference type="PANTHER" id="PTHR46194">
    <property type="entry name" value="PEPTIDYL-TRNA HYDROLASE PTRHD1-RELATED"/>
    <property type="match status" value="1"/>
</dbReference>
<dbReference type="EMBL" id="JAODUP010000491">
    <property type="protein sequence ID" value="KAK2148566.1"/>
    <property type="molecule type" value="Genomic_DNA"/>
</dbReference>
<dbReference type="AlphaFoldDB" id="A0AAD9J9R5"/>
<dbReference type="PANTHER" id="PTHR46194:SF1">
    <property type="entry name" value="PEPTIDYL-TRNA HYDROLASE PTRHD1-RELATED"/>
    <property type="match status" value="1"/>
</dbReference>
<protein>
    <recommendedName>
        <fullName evidence="1">peptidyl-tRNA hydrolase</fullName>
        <ecNumber evidence="1">3.1.1.29</ecNumber>
    </recommendedName>
</protein>
<dbReference type="InterPro" id="IPR042237">
    <property type="entry name" value="PTRHD1"/>
</dbReference>
<organism evidence="4 5">
    <name type="scientific">Paralvinella palmiformis</name>
    <dbReference type="NCBI Taxonomy" id="53620"/>
    <lineage>
        <taxon>Eukaryota</taxon>
        <taxon>Metazoa</taxon>
        <taxon>Spiralia</taxon>
        <taxon>Lophotrochozoa</taxon>
        <taxon>Annelida</taxon>
        <taxon>Polychaeta</taxon>
        <taxon>Sedentaria</taxon>
        <taxon>Canalipalpata</taxon>
        <taxon>Terebellida</taxon>
        <taxon>Terebelliformia</taxon>
        <taxon>Alvinellidae</taxon>
        <taxon>Paralvinella</taxon>
    </lineage>
</organism>
<evidence type="ECO:0000256" key="2">
    <source>
        <dbReference type="ARBA" id="ARBA00022801"/>
    </source>
</evidence>